<dbReference type="InterPro" id="IPR059002">
    <property type="entry name" value="IBH1_N"/>
</dbReference>
<evidence type="ECO:0000256" key="1">
    <source>
        <dbReference type="ARBA" id="ARBA00004123"/>
    </source>
</evidence>
<protein>
    <recommendedName>
        <fullName evidence="5">IBH1-like N-terminal domain-containing protein</fullName>
    </recommendedName>
</protein>
<dbReference type="Pfam" id="PF26576">
    <property type="entry name" value="IBH1_N"/>
    <property type="match status" value="1"/>
</dbReference>
<evidence type="ECO:0000313" key="6">
    <source>
        <dbReference type="EMBL" id="CAK9171242.1"/>
    </source>
</evidence>
<evidence type="ECO:0000313" key="7">
    <source>
        <dbReference type="Proteomes" id="UP001642360"/>
    </source>
</evidence>
<dbReference type="Proteomes" id="UP001642360">
    <property type="component" value="Unassembled WGS sequence"/>
</dbReference>
<evidence type="ECO:0000256" key="2">
    <source>
        <dbReference type="ARBA" id="ARBA00023015"/>
    </source>
</evidence>
<dbReference type="AlphaFoldDB" id="A0ABC8TP54"/>
<keyword evidence="3" id="KW-0804">Transcription</keyword>
<sequence>MTLHQHLPSNPRSIKTRFAIRFLQTLKRLNKNRPISSSLREIHGRYRIVKLAADASMASVVGSRRVWSRALLWKIRNRALRCNSMKRKRIHALRVRRRGGGGHPTRESGFGQANDLRKLVPGGEVMDICSLLDETADYIKCLTTQVQVMRNIADLYTS</sequence>
<name>A0ABC8TP54_9AQUA</name>
<dbReference type="CDD" id="cd11444">
    <property type="entry name" value="bHLH_AtIBH1_like"/>
    <property type="match status" value="1"/>
</dbReference>
<evidence type="ECO:0000259" key="5">
    <source>
        <dbReference type="Pfam" id="PF26576"/>
    </source>
</evidence>
<evidence type="ECO:0000256" key="4">
    <source>
        <dbReference type="ARBA" id="ARBA00023242"/>
    </source>
</evidence>
<keyword evidence="2" id="KW-0805">Transcription regulation</keyword>
<reference evidence="6 7" key="1">
    <citation type="submission" date="2024-02" db="EMBL/GenBank/DDBJ databases">
        <authorList>
            <person name="Vignale AGUSTIN F."/>
            <person name="Sosa J E."/>
            <person name="Modenutti C."/>
        </authorList>
    </citation>
    <scope>NUCLEOTIDE SEQUENCE [LARGE SCALE GENOMIC DNA]</scope>
</reference>
<dbReference type="PANTHER" id="PTHR33124">
    <property type="entry name" value="TRANSCRIPTION FACTOR IBH1-LIKE 1"/>
    <property type="match status" value="1"/>
</dbReference>
<evidence type="ECO:0000256" key="3">
    <source>
        <dbReference type="ARBA" id="ARBA00023163"/>
    </source>
</evidence>
<comment type="subcellular location">
    <subcellularLocation>
        <location evidence="1">Nucleus</location>
    </subcellularLocation>
</comment>
<dbReference type="InterPro" id="IPR044660">
    <property type="entry name" value="IBH1-like"/>
</dbReference>
<dbReference type="PANTHER" id="PTHR33124:SF40">
    <property type="entry name" value="TRANSCRIPTION FACTOR IBH1"/>
    <property type="match status" value="1"/>
</dbReference>
<feature type="domain" description="IBH1-like N-terminal" evidence="5">
    <location>
        <begin position="13"/>
        <end position="78"/>
    </location>
</feature>
<organism evidence="6 7">
    <name type="scientific">Ilex paraguariensis</name>
    <name type="common">yerba mate</name>
    <dbReference type="NCBI Taxonomy" id="185542"/>
    <lineage>
        <taxon>Eukaryota</taxon>
        <taxon>Viridiplantae</taxon>
        <taxon>Streptophyta</taxon>
        <taxon>Embryophyta</taxon>
        <taxon>Tracheophyta</taxon>
        <taxon>Spermatophyta</taxon>
        <taxon>Magnoliopsida</taxon>
        <taxon>eudicotyledons</taxon>
        <taxon>Gunneridae</taxon>
        <taxon>Pentapetalae</taxon>
        <taxon>asterids</taxon>
        <taxon>campanulids</taxon>
        <taxon>Aquifoliales</taxon>
        <taxon>Aquifoliaceae</taxon>
        <taxon>Ilex</taxon>
    </lineage>
</organism>
<dbReference type="EMBL" id="CAUOFW020005691">
    <property type="protein sequence ID" value="CAK9171242.1"/>
    <property type="molecule type" value="Genomic_DNA"/>
</dbReference>
<proteinExistence type="predicted"/>
<dbReference type="InterPro" id="IPR044549">
    <property type="entry name" value="bHLH_AtIBH1-like"/>
</dbReference>
<comment type="caution">
    <text evidence="6">The sequence shown here is derived from an EMBL/GenBank/DDBJ whole genome shotgun (WGS) entry which is preliminary data.</text>
</comment>
<keyword evidence="4" id="KW-0539">Nucleus</keyword>
<accession>A0ABC8TP54</accession>
<dbReference type="GO" id="GO:0005634">
    <property type="term" value="C:nucleus"/>
    <property type="evidence" value="ECO:0007669"/>
    <property type="project" value="UniProtKB-SubCell"/>
</dbReference>
<keyword evidence="7" id="KW-1185">Reference proteome</keyword>
<gene>
    <name evidence="6" type="ORF">ILEXP_LOCUS40795</name>
</gene>